<feature type="compositionally biased region" description="Low complexity" evidence="1">
    <location>
        <begin position="64"/>
        <end position="79"/>
    </location>
</feature>
<dbReference type="AlphaFoldDB" id="A0A9P8WA42"/>
<feature type="region of interest" description="Disordered" evidence="1">
    <location>
        <begin position="463"/>
        <end position="506"/>
    </location>
</feature>
<keyword evidence="2" id="KW-0472">Membrane</keyword>
<keyword evidence="2" id="KW-1133">Transmembrane helix</keyword>
<organism evidence="3 4">
    <name type="scientific">Thelonectria olida</name>
    <dbReference type="NCBI Taxonomy" id="1576542"/>
    <lineage>
        <taxon>Eukaryota</taxon>
        <taxon>Fungi</taxon>
        <taxon>Dikarya</taxon>
        <taxon>Ascomycota</taxon>
        <taxon>Pezizomycotina</taxon>
        <taxon>Sordariomycetes</taxon>
        <taxon>Hypocreomycetidae</taxon>
        <taxon>Hypocreales</taxon>
        <taxon>Nectriaceae</taxon>
        <taxon>Thelonectria</taxon>
    </lineage>
</organism>
<feature type="region of interest" description="Disordered" evidence="1">
    <location>
        <begin position="672"/>
        <end position="701"/>
    </location>
</feature>
<evidence type="ECO:0000313" key="4">
    <source>
        <dbReference type="Proteomes" id="UP000777438"/>
    </source>
</evidence>
<evidence type="ECO:0000256" key="2">
    <source>
        <dbReference type="SAM" id="Phobius"/>
    </source>
</evidence>
<dbReference type="Proteomes" id="UP000777438">
    <property type="component" value="Unassembled WGS sequence"/>
</dbReference>
<feature type="compositionally biased region" description="Polar residues" evidence="1">
    <location>
        <begin position="485"/>
        <end position="494"/>
    </location>
</feature>
<accession>A0A9P8WA42</accession>
<feature type="transmembrane region" description="Helical" evidence="2">
    <location>
        <begin position="830"/>
        <end position="850"/>
    </location>
</feature>
<dbReference type="EMBL" id="JAGPYM010000006">
    <property type="protein sequence ID" value="KAH6893603.1"/>
    <property type="molecule type" value="Genomic_DNA"/>
</dbReference>
<feature type="compositionally biased region" description="Basic and acidic residues" evidence="1">
    <location>
        <begin position="361"/>
        <end position="373"/>
    </location>
</feature>
<sequence>MSAPPSCTPPRRPLHERSDSENNRLGIRLVSYSPPFLGSSPNFRPVSYADASTETEHEPWPRCSSPLAPSSPYYESPSPGAAWKKIRPVVTPNSKRPLTFTTPERSSPWRPLVGTDADIELDTPDVSFQPPDDVSPCPSPSSRASSRPPSRRKIINVHADKTFSVHTQELSASTSSRGDSIWSNQQSYTTRTSSYGHQSLGAFSSDDHKEIPSSPLTPLTERSASKSPISSVPRRGQASPRVSPWNYRMIGGVRKVPKTPDLKQKLPQTSSAPAQEVFLPSLPEIELTNPLDVSSSQLLNEKPSFQSTVSSQSKSTISERTNYKIYAQSSPVAVADLTSLPASSIHSNYELLGPPSSADPSVHDNTRPHTRESDANYVVHCGTSASSSVVAVRDRLKSDFSQESLVVPPLRPTKKRSWESFGLVKTRSRDSLRTGSLTSISSIMTQEATRALFVGPPTMLNQVGPSWHSSPTFSKPQNNPRPPHWSSQLSTVLSESEPGSEPASRALSLTSFADRRSSSHSKHILNMVNSLAGLEEQVEGPSHSRTPSLEPPAPAINRNAIRDSSLAPIRLIRDQDEDGDGLADLQVLGHRASRTRLGKMLSSYASDRSLRSNASFNAAIPTWAQVYYGSGERKWLAYKPSSESMFSNFSYTESQTGGVSRSPSQDRHVSNLFGSFRRPRNPVAEHGGYREPQSEPSMEDMRSFQSNPVMQVVRSIKKQTSSIWSPHLSRDRRAADHSLWEPPAAAWEAKSELTGRRNAQVAMFVVGFILPFAWMIAAMIPISMGPLIHDTEQGHSTSNEDLRQTRNNKTQLMNEDMYRSAIWWRNVNRGMSFIGLVVLGAVIALIVVGIKQRWGS</sequence>
<feature type="region of interest" description="Disordered" evidence="1">
    <location>
        <begin position="1"/>
        <end position="244"/>
    </location>
</feature>
<feature type="compositionally biased region" description="Polar residues" evidence="1">
    <location>
        <begin position="91"/>
        <end position="105"/>
    </location>
</feature>
<evidence type="ECO:0008006" key="5">
    <source>
        <dbReference type="Google" id="ProtNLM"/>
    </source>
</evidence>
<keyword evidence="2" id="KW-0812">Transmembrane</keyword>
<gene>
    <name evidence="3" type="ORF">B0T10DRAFT_278046</name>
</gene>
<feature type="compositionally biased region" description="Polar residues" evidence="1">
    <location>
        <begin position="463"/>
        <end position="478"/>
    </location>
</feature>
<evidence type="ECO:0000313" key="3">
    <source>
        <dbReference type="EMBL" id="KAH6893603.1"/>
    </source>
</evidence>
<feature type="compositionally biased region" description="Low complexity" evidence="1">
    <location>
        <begin position="130"/>
        <end position="148"/>
    </location>
</feature>
<feature type="compositionally biased region" description="Pro residues" evidence="1">
    <location>
        <begin position="1"/>
        <end position="11"/>
    </location>
</feature>
<name>A0A9P8WA42_9HYPO</name>
<feature type="compositionally biased region" description="Polar residues" evidence="1">
    <location>
        <begin position="214"/>
        <end position="230"/>
    </location>
</feature>
<proteinExistence type="predicted"/>
<keyword evidence="4" id="KW-1185">Reference proteome</keyword>
<feature type="compositionally biased region" description="Polar residues" evidence="1">
    <location>
        <begin position="164"/>
        <end position="197"/>
    </location>
</feature>
<feature type="region of interest" description="Disordered" evidence="1">
    <location>
        <begin position="353"/>
        <end position="373"/>
    </location>
</feature>
<protein>
    <recommendedName>
        <fullName evidence="5">Serine-rich protein</fullName>
    </recommendedName>
</protein>
<feature type="compositionally biased region" description="Basic and acidic residues" evidence="1">
    <location>
        <begin position="13"/>
        <end position="22"/>
    </location>
</feature>
<feature type="transmembrane region" description="Helical" evidence="2">
    <location>
        <begin position="761"/>
        <end position="782"/>
    </location>
</feature>
<dbReference type="OrthoDB" id="4153178at2759"/>
<comment type="caution">
    <text evidence="3">The sequence shown here is derived from an EMBL/GenBank/DDBJ whole genome shotgun (WGS) entry which is preliminary data.</text>
</comment>
<evidence type="ECO:0000256" key="1">
    <source>
        <dbReference type="SAM" id="MobiDB-lite"/>
    </source>
</evidence>
<reference evidence="3 4" key="1">
    <citation type="journal article" date="2021" name="Nat. Commun.">
        <title>Genetic determinants of endophytism in the Arabidopsis root mycobiome.</title>
        <authorList>
            <person name="Mesny F."/>
            <person name="Miyauchi S."/>
            <person name="Thiergart T."/>
            <person name="Pickel B."/>
            <person name="Atanasova L."/>
            <person name="Karlsson M."/>
            <person name="Huettel B."/>
            <person name="Barry K.W."/>
            <person name="Haridas S."/>
            <person name="Chen C."/>
            <person name="Bauer D."/>
            <person name="Andreopoulos W."/>
            <person name="Pangilinan J."/>
            <person name="LaButti K."/>
            <person name="Riley R."/>
            <person name="Lipzen A."/>
            <person name="Clum A."/>
            <person name="Drula E."/>
            <person name="Henrissat B."/>
            <person name="Kohler A."/>
            <person name="Grigoriev I.V."/>
            <person name="Martin F.M."/>
            <person name="Hacquard S."/>
        </authorList>
    </citation>
    <scope>NUCLEOTIDE SEQUENCE [LARGE SCALE GENOMIC DNA]</scope>
    <source>
        <strain evidence="3 4">MPI-CAGE-CH-0241</strain>
    </source>
</reference>